<feature type="domain" description="B30.2/SPRY" evidence="12">
    <location>
        <begin position="74"/>
        <end position="251"/>
    </location>
</feature>
<keyword evidence="7 11" id="KW-0067">ATP-binding</keyword>
<evidence type="ECO:0000256" key="3">
    <source>
        <dbReference type="ARBA" id="ARBA00022741"/>
    </source>
</evidence>
<dbReference type="Gene3D" id="3.40.50.300">
    <property type="entry name" value="P-loop containing nucleotide triphosphate hydrolases"/>
    <property type="match status" value="3"/>
</dbReference>
<dbReference type="PROSITE" id="PS51192">
    <property type="entry name" value="HELICASE_ATP_BIND_1"/>
    <property type="match status" value="1"/>
</dbReference>
<comment type="domain">
    <text evidence="11">The helicase domain is involved in the stimulation of RELA transcriptional activity.</text>
</comment>
<evidence type="ECO:0000256" key="4">
    <source>
        <dbReference type="ARBA" id="ARBA00022801"/>
    </source>
</evidence>
<keyword evidence="16" id="KW-1185">Reference proteome</keyword>
<dbReference type="GO" id="GO:0005524">
    <property type="term" value="F:ATP binding"/>
    <property type="evidence" value="ECO:0007669"/>
    <property type="project" value="UniProtKB-UniRule"/>
</dbReference>
<dbReference type="GO" id="GO:0003723">
    <property type="term" value="F:RNA binding"/>
    <property type="evidence" value="ECO:0007669"/>
    <property type="project" value="UniProtKB-UniRule"/>
</dbReference>
<dbReference type="SMART" id="SM00449">
    <property type="entry name" value="SPRY"/>
    <property type="match status" value="1"/>
</dbReference>
<dbReference type="InterPro" id="IPR013320">
    <property type="entry name" value="ConA-like_dom_sf"/>
</dbReference>
<organism evidence="15 16">
    <name type="scientific">Hymenolepis diminuta</name>
    <name type="common">Rat tapeworm</name>
    <dbReference type="NCBI Taxonomy" id="6216"/>
    <lineage>
        <taxon>Eukaryota</taxon>
        <taxon>Metazoa</taxon>
        <taxon>Spiralia</taxon>
        <taxon>Lophotrochozoa</taxon>
        <taxon>Platyhelminthes</taxon>
        <taxon>Cestoda</taxon>
        <taxon>Eucestoda</taxon>
        <taxon>Cyclophyllidea</taxon>
        <taxon>Hymenolepididae</taxon>
        <taxon>Hymenolepis</taxon>
    </lineage>
</organism>
<feature type="domain" description="Helicase C-terminal" evidence="14">
    <location>
        <begin position="490"/>
        <end position="688"/>
    </location>
</feature>
<dbReference type="InterPro" id="IPR001870">
    <property type="entry name" value="B30.2/SPRY"/>
</dbReference>
<evidence type="ECO:0000256" key="8">
    <source>
        <dbReference type="ARBA" id="ARBA00022884"/>
    </source>
</evidence>
<keyword evidence="8 11" id="KW-0694">RNA-binding</keyword>
<evidence type="ECO:0000256" key="2">
    <source>
        <dbReference type="ARBA" id="ARBA00022722"/>
    </source>
</evidence>
<keyword evidence="6" id="KW-0269">Exonuclease</keyword>
<dbReference type="InterPro" id="IPR043136">
    <property type="entry name" value="B30.2/SPRY_sf"/>
</dbReference>
<evidence type="ECO:0000256" key="6">
    <source>
        <dbReference type="ARBA" id="ARBA00022839"/>
    </source>
</evidence>
<dbReference type="FunFam" id="3.40.50.300:FF:000708">
    <property type="entry name" value="ATP-dependent RNA helicase DDX1"/>
    <property type="match status" value="1"/>
</dbReference>
<comment type="catalytic activity">
    <reaction evidence="9 11">
        <text>ATP + H2O = ADP + phosphate + H(+)</text>
        <dbReference type="Rhea" id="RHEA:13065"/>
        <dbReference type="ChEBI" id="CHEBI:15377"/>
        <dbReference type="ChEBI" id="CHEBI:15378"/>
        <dbReference type="ChEBI" id="CHEBI:30616"/>
        <dbReference type="ChEBI" id="CHEBI:43474"/>
        <dbReference type="ChEBI" id="CHEBI:456216"/>
        <dbReference type="EC" id="3.6.4.13"/>
    </reaction>
</comment>
<dbReference type="InterPro" id="IPR014001">
    <property type="entry name" value="Helicase_ATP-bd"/>
</dbReference>
<evidence type="ECO:0000259" key="12">
    <source>
        <dbReference type="PROSITE" id="PS50188"/>
    </source>
</evidence>
<dbReference type="Pfam" id="PF00270">
    <property type="entry name" value="DEAD"/>
    <property type="match status" value="2"/>
</dbReference>
<dbReference type="SUPFAM" id="SSF52540">
    <property type="entry name" value="P-loop containing nucleoside triphosphate hydrolases"/>
    <property type="match status" value="2"/>
</dbReference>
<dbReference type="InterPro" id="IPR003877">
    <property type="entry name" value="SPRY_dom"/>
</dbReference>
<dbReference type="GO" id="GO:0003724">
    <property type="term" value="F:RNA helicase activity"/>
    <property type="evidence" value="ECO:0007669"/>
    <property type="project" value="UniProtKB-EC"/>
</dbReference>
<dbReference type="PANTHER" id="PTHR24031">
    <property type="entry name" value="RNA HELICASE"/>
    <property type="match status" value="1"/>
</dbReference>
<dbReference type="PROSITE" id="PS50188">
    <property type="entry name" value="B302_SPRY"/>
    <property type="match status" value="1"/>
</dbReference>
<dbReference type="SMART" id="SM00487">
    <property type="entry name" value="DEXDc"/>
    <property type="match status" value="1"/>
</dbReference>
<dbReference type="SMART" id="SM00490">
    <property type="entry name" value="HELICc"/>
    <property type="match status" value="1"/>
</dbReference>
<dbReference type="CDD" id="cd18787">
    <property type="entry name" value="SF2_C_DEAD"/>
    <property type="match status" value="1"/>
</dbReference>
<dbReference type="InterPro" id="IPR011545">
    <property type="entry name" value="DEAD/DEAH_box_helicase_dom"/>
</dbReference>
<gene>
    <name evidence="15" type="ORF">WMSIL1_LOCUS9802</name>
</gene>
<keyword evidence="5 11" id="KW-0347">Helicase</keyword>
<keyword evidence="4 11" id="KW-0378">Hydrolase</keyword>
<evidence type="ECO:0000259" key="13">
    <source>
        <dbReference type="PROSITE" id="PS51192"/>
    </source>
</evidence>
<accession>A0A564YUS8</accession>
<dbReference type="Pfam" id="PF00622">
    <property type="entry name" value="SPRY"/>
    <property type="match status" value="1"/>
</dbReference>
<sequence length="744" mass="82226">MATAFETEMGVLPEISKAVQEMDWILPTDIQGEAVPLILGGGDVIMAAETGSGKTGAFCLPVIQIVYETLKELENSSNSKTKNKNKPAMFSEPVHLNVFDRTASFAIGPNGLLCQSRDPAGWHGARATKGVRNGGKYYYEARITDDGLCRLGWSTALASHDIGTDNDSYGFGGTGKKSHRRQFDDYGESFTLNDVIGCYLDLDNRTISWSKNGKRFPKAFDIPQNQVSAGLFPSVSLKNAELLLNFGESAFDYPPKDGFVKLDSADINNLVLTPHITSKSTGSTVRGSKHPLALILEPSRELAQQTYDQIILFKKYLNDPNPRVKLVIGGGTGSEDQDGSGVDVVVATPGRLGDMVSTGTLSLSHCRFFILDECDGLLSAGNGQLINRLYEKCPKITPDGLHRLQMIVCSATLHSFEVKKLANQLMHFPQWVDLKGQDSVPETVHHVVCQIDPHRDTSWKEMLGNPLGHIHTDGVHMKDKLNVNYETPELLSEAIKLLKGKYVVRAIEQQKMDRALIFCRTKLDCDNLEQFFISLGGGPTKAHGQFSCVCLHSDRNPMERKANLQRFKDGEVNFLICTDVAARGIDITGLPYVINVTLPDEKQNYVHRIGRVGRAERMGLAISLVATCKEKVWYHANCANRGRGCFDTRLLNSGGCCIWYNEHQLLGEIEEHLGVIIDNVSDDLLVPANEFDGKVVYGQKLKSTAPAYQAHTDVLKEALKDLNKMEKTTQISFLNLRYGNILKC</sequence>
<dbReference type="InterPro" id="IPR001650">
    <property type="entry name" value="Helicase_C-like"/>
</dbReference>
<comment type="function">
    <text evidence="11">RNA helicase.</text>
</comment>
<dbReference type="EC" id="3.6.4.13" evidence="11"/>
<reference evidence="15 16" key="1">
    <citation type="submission" date="2019-07" db="EMBL/GenBank/DDBJ databases">
        <authorList>
            <person name="Jastrzebski P J."/>
            <person name="Paukszto L."/>
            <person name="Jastrzebski P J."/>
        </authorList>
    </citation>
    <scope>NUCLEOTIDE SEQUENCE [LARGE SCALE GENOMIC DNA]</scope>
    <source>
        <strain evidence="15 16">WMS-il1</strain>
    </source>
</reference>
<evidence type="ECO:0000313" key="16">
    <source>
        <dbReference type="Proteomes" id="UP000321570"/>
    </source>
</evidence>
<dbReference type="Gene3D" id="2.60.120.920">
    <property type="match status" value="1"/>
</dbReference>
<dbReference type="Proteomes" id="UP000321570">
    <property type="component" value="Unassembled WGS sequence"/>
</dbReference>
<keyword evidence="2" id="KW-0540">Nuclease</keyword>
<evidence type="ECO:0000256" key="1">
    <source>
        <dbReference type="ARBA" id="ARBA00008765"/>
    </source>
</evidence>
<name>A0A564YUS8_HYMDI</name>
<feature type="domain" description="Helicase ATP-binding" evidence="13">
    <location>
        <begin position="260"/>
        <end position="431"/>
    </location>
</feature>
<dbReference type="CDD" id="cd12873">
    <property type="entry name" value="SPRY_DDX1"/>
    <property type="match status" value="1"/>
</dbReference>
<comment type="function">
    <text evidence="10">Acts as an ATP-dependent RNA helicase, able to unwind both RNA-RNA and RNA-DNA duplexes. Possesses 5' single-stranded RNA overhang nuclease activity.</text>
</comment>
<dbReference type="AlphaFoldDB" id="A0A564YUS8"/>
<comment type="similarity">
    <text evidence="1">Belongs to the DEAD box helicase family. DDX1 subfamily.</text>
</comment>
<dbReference type="GO" id="GO:0004527">
    <property type="term" value="F:exonuclease activity"/>
    <property type="evidence" value="ECO:0007669"/>
    <property type="project" value="UniProtKB-KW"/>
</dbReference>
<evidence type="ECO:0000256" key="11">
    <source>
        <dbReference type="RuleBase" id="RU365068"/>
    </source>
</evidence>
<keyword evidence="3 11" id="KW-0547">Nucleotide-binding</keyword>
<evidence type="ECO:0000256" key="7">
    <source>
        <dbReference type="ARBA" id="ARBA00022840"/>
    </source>
</evidence>
<dbReference type="FunFam" id="2.60.120.920:FF:000076">
    <property type="entry name" value="ATP-dependent RNA helicase DDX1"/>
    <property type="match status" value="1"/>
</dbReference>
<proteinExistence type="inferred from homology"/>
<dbReference type="EMBL" id="CABIJS010000410">
    <property type="protein sequence ID" value="VUZ51012.1"/>
    <property type="molecule type" value="Genomic_DNA"/>
</dbReference>
<dbReference type="Pfam" id="PF00271">
    <property type="entry name" value="Helicase_C"/>
    <property type="match status" value="1"/>
</dbReference>
<evidence type="ECO:0000256" key="9">
    <source>
        <dbReference type="ARBA" id="ARBA00047984"/>
    </source>
</evidence>
<evidence type="ECO:0000256" key="5">
    <source>
        <dbReference type="ARBA" id="ARBA00022806"/>
    </source>
</evidence>
<protein>
    <recommendedName>
        <fullName evidence="11">ATP-dependent RNA helicase</fullName>
        <ecNumber evidence="11">3.6.4.13</ecNumber>
    </recommendedName>
</protein>
<evidence type="ECO:0000259" key="14">
    <source>
        <dbReference type="PROSITE" id="PS51194"/>
    </source>
</evidence>
<evidence type="ECO:0000313" key="15">
    <source>
        <dbReference type="EMBL" id="VUZ51012.1"/>
    </source>
</evidence>
<dbReference type="InterPro" id="IPR027417">
    <property type="entry name" value="P-loop_NTPase"/>
</dbReference>
<dbReference type="SUPFAM" id="SSF49899">
    <property type="entry name" value="Concanavalin A-like lectins/glucanases"/>
    <property type="match status" value="1"/>
</dbReference>
<dbReference type="PROSITE" id="PS51194">
    <property type="entry name" value="HELICASE_CTER"/>
    <property type="match status" value="1"/>
</dbReference>
<evidence type="ECO:0000256" key="10">
    <source>
        <dbReference type="ARBA" id="ARBA00058016"/>
    </source>
</evidence>